<feature type="domain" description="Alcohol dehydrogenase iron-type/glycerol dehydrogenase GldA" evidence="5">
    <location>
        <begin position="12"/>
        <end position="180"/>
    </location>
</feature>
<dbReference type="PANTHER" id="PTHR11496">
    <property type="entry name" value="ALCOHOL DEHYDROGENASE"/>
    <property type="match status" value="1"/>
</dbReference>
<dbReference type="InterPro" id="IPR039697">
    <property type="entry name" value="Alcohol_dehydrogenase_Fe"/>
</dbReference>
<evidence type="ECO:0000256" key="2">
    <source>
        <dbReference type="ARBA" id="ARBA00007358"/>
    </source>
</evidence>
<protein>
    <submittedName>
        <fullName evidence="7">Iron-containing alcohol dehydrogenase</fullName>
    </submittedName>
</protein>
<evidence type="ECO:0000313" key="8">
    <source>
        <dbReference type="Proteomes" id="UP000019063"/>
    </source>
</evidence>
<gene>
    <name evidence="7" type="ORF">ATO8_11804</name>
</gene>
<comment type="similarity">
    <text evidence="2">Belongs to the iron-containing alcohol dehydrogenase family.</text>
</comment>
<accession>W4HKP1</accession>
<reference evidence="7 8" key="1">
    <citation type="journal article" date="2014" name="Antonie Van Leeuwenhoek">
        <title>Roseivivax atlanticus sp. nov., isolated from surface seawater of the Atlantic Ocean.</title>
        <authorList>
            <person name="Li G."/>
            <person name="Lai Q."/>
            <person name="Liu X."/>
            <person name="Sun F."/>
            <person name="Shao Z."/>
        </authorList>
    </citation>
    <scope>NUCLEOTIDE SEQUENCE [LARGE SCALE GENOMIC DNA]</scope>
    <source>
        <strain evidence="7 8">22II-s10s</strain>
    </source>
</reference>
<dbReference type="STRING" id="1379903.ATO8_11804"/>
<keyword evidence="4" id="KW-0520">NAD</keyword>
<evidence type="ECO:0000259" key="5">
    <source>
        <dbReference type="Pfam" id="PF00465"/>
    </source>
</evidence>
<evidence type="ECO:0000259" key="6">
    <source>
        <dbReference type="Pfam" id="PF25137"/>
    </source>
</evidence>
<dbReference type="eggNOG" id="COG1454">
    <property type="taxonomic scope" value="Bacteria"/>
</dbReference>
<dbReference type="Gene3D" id="3.40.50.1970">
    <property type="match status" value="1"/>
</dbReference>
<proteinExistence type="inferred from homology"/>
<dbReference type="AlphaFoldDB" id="W4HKP1"/>
<sequence length="386" mass="39242">MTPNMTFALTLPARIRFGRGASLDAVPEIAALGRRLVLVHGRSAKRAEPLRAALVAAGCEVTALSCAREPTLPMLLGALSHARESAPDAVVAVGGGAVLDMGKALAALLPSAAGSPLDHLEVVGAGLPLTVPPLTCAAVPTTAGTGSEATRNAVIGVPDHARKVSLRDDRMVPDIAIIDPALMDGTPAPRTLASGFDAVTQVIEPYLSCRANPFTDALARPAIGVGLRALVKLMEGGEDKAARDDLAWVAHVSGIALANAGLGAVHGLAGVLGGETGAPHGVICARLLPHVLSALDRSAETETTRLRLSEVCGEIDAIVPGGLDGLTEWMSRHGLGELPVLDKATRDRIAGAAQDASSMKASPVLFEARELAAILSAAESPGNGTG</sequence>
<dbReference type="PROSITE" id="PS00913">
    <property type="entry name" value="ADH_IRON_1"/>
    <property type="match status" value="1"/>
</dbReference>
<dbReference type="Pfam" id="PF00465">
    <property type="entry name" value="Fe-ADH"/>
    <property type="match status" value="1"/>
</dbReference>
<dbReference type="PANTHER" id="PTHR11496:SF102">
    <property type="entry name" value="ALCOHOL DEHYDROGENASE 4"/>
    <property type="match status" value="1"/>
</dbReference>
<dbReference type="SUPFAM" id="SSF56796">
    <property type="entry name" value="Dehydroquinate synthase-like"/>
    <property type="match status" value="1"/>
</dbReference>
<dbReference type="GO" id="GO:0046872">
    <property type="term" value="F:metal ion binding"/>
    <property type="evidence" value="ECO:0007669"/>
    <property type="project" value="InterPro"/>
</dbReference>
<evidence type="ECO:0000313" key="7">
    <source>
        <dbReference type="EMBL" id="ETW12701.1"/>
    </source>
</evidence>
<keyword evidence="8" id="KW-1185">Reference proteome</keyword>
<dbReference type="GO" id="GO:0004022">
    <property type="term" value="F:alcohol dehydrogenase (NAD+) activity"/>
    <property type="evidence" value="ECO:0007669"/>
    <property type="project" value="TreeGrafter"/>
</dbReference>
<dbReference type="InterPro" id="IPR056798">
    <property type="entry name" value="ADH_Fe_C"/>
</dbReference>
<name>W4HKP1_9RHOB</name>
<dbReference type="Proteomes" id="UP000019063">
    <property type="component" value="Unassembled WGS sequence"/>
</dbReference>
<dbReference type="InterPro" id="IPR001670">
    <property type="entry name" value="ADH_Fe/GldA"/>
</dbReference>
<dbReference type="Pfam" id="PF25137">
    <property type="entry name" value="ADH_Fe_C"/>
    <property type="match status" value="1"/>
</dbReference>
<evidence type="ECO:0000256" key="3">
    <source>
        <dbReference type="ARBA" id="ARBA00023002"/>
    </source>
</evidence>
<comment type="caution">
    <text evidence="7">The sequence shown here is derived from an EMBL/GenBank/DDBJ whole genome shotgun (WGS) entry which is preliminary data.</text>
</comment>
<keyword evidence="3" id="KW-0560">Oxidoreductase</keyword>
<dbReference type="Gene3D" id="1.20.1090.10">
    <property type="entry name" value="Dehydroquinate synthase-like - alpha domain"/>
    <property type="match status" value="1"/>
</dbReference>
<comment type="cofactor">
    <cofactor evidence="1">
        <name>Fe cation</name>
        <dbReference type="ChEBI" id="CHEBI:24875"/>
    </cofactor>
</comment>
<dbReference type="InterPro" id="IPR018211">
    <property type="entry name" value="ADH_Fe_CS"/>
</dbReference>
<organism evidence="7 8">
    <name type="scientific">Roseivivax marinus</name>
    <dbReference type="NCBI Taxonomy" id="1379903"/>
    <lineage>
        <taxon>Bacteria</taxon>
        <taxon>Pseudomonadati</taxon>
        <taxon>Pseudomonadota</taxon>
        <taxon>Alphaproteobacteria</taxon>
        <taxon>Rhodobacterales</taxon>
        <taxon>Roseobacteraceae</taxon>
        <taxon>Roseivivax</taxon>
    </lineage>
</organism>
<dbReference type="RefSeq" id="WP_043844695.1">
    <property type="nucleotide sequence ID" value="NZ_AQQW01000006.1"/>
</dbReference>
<evidence type="ECO:0000256" key="1">
    <source>
        <dbReference type="ARBA" id="ARBA00001962"/>
    </source>
</evidence>
<evidence type="ECO:0000256" key="4">
    <source>
        <dbReference type="ARBA" id="ARBA00023027"/>
    </source>
</evidence>
<dbReference type="EMBL" id="AQQW01000006">
    <property type="protein sequence ID" value="ETW12701.1"/>
    <property type="molecule type" value="Genomic_DNA"/>
</dbReference>
<feature type="domain" description="Fe-containing alcohol dehydrogenase-like C-terminal" evidence="6">
    <location>
        <begin position="191"/>
        <end position="303"/>
    </location>
</feature>